<sequence>MTKLIKTMRRLMIANVRALCDPTKGGPLTGHEERVSAFEHAGQALAHLSRHGRLTPQNGTVTGGGPALFRLVRFWSRRWATGAVGEAPGRERKVQDVMVLEAVDTAARSKAGVSVADVAHQLGIDRSGASRFVADAIERGHLRRAASDEDARRAALTVTAAGSDLLAGAHAWQEAAYAARCRNSTIEVKSGWSRHWPSAGP</sequence>
<dbReference type="EMBL" id="JABVEC010000057">
    <property type="protein sequence ID" value="MBC6471094.1"/>
    <property type="molecule type" value="Genomic_DNA"/>
</dbReference>
<evidence type="ECO:0000313" key="3">
    <source>
        <dbReference type="Proteomes" id="UP000805614"/>
    </source>
</evidence>
<evidence type="ECO:0000259" key="1">
    <source>
        <dbReference type="Pfam" id="PF12802"/>
    </source>
</evidence>
<evidence type="ECO:0000313" key="2">
    <source>
        <dbReference type="EMBL" id="MBC6471094.1"/>
    </source>
</evidence>
<dbReference type="Gene3D" id="1.10.10.10">
    <property type="entry name" value="Winged helix-like DNA-binding domain superfamily/Winged helix DNA-binding domain"/>
    <property type="match status" value="1"/>
</dbReference>
<reference evidence="2 3" key="1">
    <citation type="submission" date="2020-06" db="EMBL/GenBank/DDBJ databases">
        <title>Actinomadura xiongansis sp. nov., isolated from soil of Baiyangdian.</title>
        <authorList>
            <person name="Zhang X."/>
        </authorList>
    </citation>
    <scope>NUCLEOTIDE SEQUENCE [LARGE SCALE GENOMIC DNA]</scope>
    <source>
        <strain evidence="2 3">HBUM206468</strain>
    </source>
</reference>
<dbReference type="InterPro" id="IPR000835">
    <property type="entry name" value="HTH_MarR-typ"/>
</dbReference>
<organism evidence="2 3">
    <name type="scientific">Actinomadura alba</name>
    <dbReference type="NCBI Taxonomy" id="406431"/>
    <lineage>
        <taxon>Bacteria</taxon>
        <taxon>Bacillati</taxon>
        <taxon>Actinomycetota</taxon>
        <taxon>Actinomycetes</taxon>
        <taxon>Streptosporangiales</taxon>
        <taxon>Thermomonosporaceae</taxon>
        <taxon>Actinomadura</taxon>
    </lineage>
</organism>
<accession>A0ABR7M1V4</accession>
<gene>
    <name evidence="2" type="ORF">HKK74_37235</name>
</gene>
<dbReference type="InterPro" id="IPR036390">
    <property type="entry name" value="WH_DNA-bd_sf"/>
</dbReference>
<dbReference type="SUPFAM" id="SSF46785">
    <property type="entry name" value="Winged helix' DNA-binding domain"/>
    <property type="match status" value="1"/>
</dbReference>
<dbReference type="InterPro" id="IPR036388">
    <property type="entry name" value="WH-like_DNA-bd_sf"/>
</dbReference>
<comment type="caution">
    <text evidence="2">The sequence shown here is derived from an EMBL/GenBank/DDBJ whole genome shotgun (WGS) entry which is preliminary data.</text>
</comment>
<proteinExistence type="predicted"/>
<protein>
    <submittedName>
        <fullName evidence="2">Winged helix-turn-helix transcriptional regulator</fullName>
    </submittedName>
</protein>
<dbReference type="Proteomes" id="UP000805614">
    <property type="component" value="Unassembled WGS sequence"/>
</dbReference>
<feature type="domain" description="HTH marR-type" evidence="1">
    <location>
        <begin position="96"/>
        <end position="153"/>
    </location>
</feature>
<name>A0ABR7M1V4_9ACTN</name>
<dbReference type="Pfam" id="PF12802">
    <property type="entry name" value="MarR_2"/>
    <property type="match status" value="1"/>
</dbReference>
<dbReference type="RefSeq" id="WP_187248136.1">
    <property type="nucleotide sequence ID" value="NZ_BAAAOK010000007.1"/>
</dbReference>
<keyword evidence="3" id="KW-1185">Reference proteome</keyword>